<keyword evidence="9" id="KW-1185">Reference proteome</keyword>
<organism evidence="8 9">
    <name type="scientific">Vombatus ursinus</name>
    <name type="common">Common wombat</name>
    <dbReference type="NCBI Taxonomy" id="29139"/>
    <lineage>
        <taxon>Eukaryota</taxon>
        <taxon>Metazoa</taxon>
        <taxon>Chordata</taxon>
        <taxon>Craniata</taxon>
        <taxon>Vertebrata</taxon>
        <taxon>Euteleostomi</taxon>
        <taxon>Mammalia</taxon>
        <taxon>Metatheria</taxon>
        <taxon>Diprotodontia</taxon>
        <taxon>Vombatidae</taxon>
        <taxon>Vombatus</taxon>
    </lineage>
</organism>
<comment type="similarity">
    <text evidence="5">Belongs to the SCAMP family.</text>
</comment>
<proteinExistence type="inferred from homology"/>
<dbReference type="Ensembl" id="ENSVURT00010028501.1">
    <property type="protein sequence ID" value="ENSVURP00010025029.1"/>
    <property type="gene ID" value="ENSVURG00010019174.1"/>
</dbReference>
<feature type="coiled-coil region" evidence="6">
    <location>
        <begin position="77"/>
        <end position="114"/>
    </location>
</feature>
<keyword evidence="4 5" id="KW-0472">Membrane</keyword>
<keyword evidence="3 5" id="KW-1133">Transmembrane helix</keyword>
<evidence type="ECO:0000256" key="4">
    <source>
        <dbReference type="ARBA" id="ARBA00023136"/>
    </source>
</evidence>
<dbReference type="InterPro" id="IPR007273">
    <property type="entry name" value="SCAMP"/>
</dbReference>
<accession>A0A4X2LJ41</accession>
<name>A0A4X2LJ41_VOMUR</name>
<reference evidence="8" key="2">
    <citation type="submission" date="2025-08" db="UniProtKB">
        <authorList>
            <consortium name="Ensembl"/>
        </authorList>
    </citation>
    <scope>IDENTIFICATION</scope>
</reference>
<comment type="caution">
    <text evidence="5">Lacks conserved residue(s) required for the propagation of feature annotation.</text>
</comment>
<evidence type="ECO:0000256" key="3">
    <source>
        <dbReference type="ARBA" id="ARBA00022989"/>
    </source>
</evidence>
<sequence length="305" mass="33872">MSDFDSNPFADPDLNNPFKDPSVTQVTRNMPPGLDEYNPFSDSRTAPPGNVKMPNAPSTQPAIMKPTEEPSAYTQIAKEHALAQAELLKRQEELERKAAELDRREREMQSLSQHGGRKNNWPPLPGNFPVGPCFYQDFSVDIPVEFQKTVKIMYYLWMFHAVTLFLNIFGCLAWFCVEPGRGVDFGLSILWFMLFTPCSFVCWYRPLYGAFSGWISSLTGLNKSIPVGIMMMIIAALFTASAVISLVMFKKVHGLYRTTGASFEKAQQEFATGVMSNKTVQTAAANAASTAATSAAQNAFKGNQM</sequence>
<dbReference type="GO" id="GO:0015031">
    <property type="term" value="P:protein transport"/>
    <property type="evidence" value="ECO:0007669"/>
    <property type="project" value="InterPro"/>
</dbReference>
<dbReference type="PANTHER" id="PTHR10687">
    <property type="entry name" value="SECRETORY CARRIER-ASSOCIATED MEMBRANE PROTEIN SCAMP"/>
    <property type="match status" value="1"/>
</dbReference>
<dbReference type="GO" id="GO:0055038">
    <property type="term" value="C:recycling endosome membrane"/>
    <property type="evidence" value="ECO:0007669"/>
    <property type="project" value="TreeGrafter"/>
</dbReference>
<evidence type="ECO:0000256" key="5">
    <source>
        <dbReference type="RuleBase" id="RU363122"/>
    </source>
</evidence>
<feature type="region of interest" description="Disordered" evidence="7">
    <location>
        <begin position="1"/>
        <end position="65"/>
    </location>
</feature>
<dbReference type="PANTHER" id="PTHR10687:SF8">
    <property type="entry name" value="SECRETORY CARRIER-ASSOCIATED MEMBRANE PROTEIN 1"/>
    <property type="match status" value="1"/>
</dbReference>
<dbReference type="Pfam" id="PF04144">
    <property type="entry name" value="SCAMP"/>
    <property type="match status" value="1"/>
</dbReference>
<dbReference type="GeneTree" id="ENSGT00940000157310"/>
<dbReference type="Proteomes" id="UP000314987">
    <property type="component" value="Unassembled WGS sequence"/>
</dbReference>
<protein>
    <recommendedName>
        <fullName evidence="5">Secretory carrier-associated membrane protein</fullName>
        <shortName evidence="5">Secretory carrier membrane protein</shortName>
    </recommendedName>
</protein>
<evidence type="ECO:0000256" key="7">
    <source>
        <dbReference type="SAM" id="MobiDB-lite"/>
    </source>
</evidence>
<gene>
    <name evidence="8" type="primary">SCAMP1</name>
</gene>
<reference evidence="8" key="3">
    <citation type="submission" date="2025-09" db="UniProtKB">
        <authorList>
            <consortium name="Ensembl"/>
        </authorList>
    </citation>
    <scope>IDENTIFICATION</scope>
</reference>
<feature type="transmembrane region" description="Helical" evidence="5">
    <location>
        <begin position="154"/>
        <end position="177"/>
    </location>
</feature>
<keyword evidence="2 5" id="KW-0812">Transmembrane</keyword>
<evidence type="ECO:0000313" key="8">
    <source>
        <dbReference type="Ensembl" id="ENSVURP00010025029.1"/>
    </source>
</evidence>
<evidence type="ECO:0000256" key="1">
    <source>
        <dbReference type="ARBA" id="ARBA00004141"/>
    </source>
</evidence>
<feature type="transmembrane region" description="Helical" evidence="5">
    <location>
        <begin position="227"/>
        <end position="249"/>
    </location>
</feature>
<reference evidence="9" key="1">
    <citation type="submission" date="2018-12" db="EMBL/GenBank/DDBJ databases">
        <authorList>
            <person name="Yazar S."/>
        </authorList>
    </citation>
    <scope>NUCLEOTIDE SEQUENCE [LARGE SCALE GENOMIC DNA]</scope>
</reference>
<dbReference type="GO" id="GO:0032588">
    <property type="term" value="C:trans-Golgi network membrane"/>
    <property type="evidence" value="ECO:0007669"/>
    <property type="project" value="TreeGrafter"/>
</dbReference>
<evidence type="ECO:0000313" key="9">
    <source>
        <dbReference type="Proteomes" id="UP000314987"/>
    </source>
</evidence>
<comment type="subcellular location">
    <subcellularLocation>
        <location evidence="1 5">Membrane</location>
        <topology evidence="1 5">Multi-pass membrane protein</topology>
    </subcellularLocation>
</comment>
<evidence type="ECO:0000256" key="2">
    <source>
        <dbReference type="ARBA" id="ARBA00022692"/>
    </source>
</evidence>
<dbReference type="AlphaFoldDB" id="A0A4X2LJ41"/>
<keyword evidence="5" id="KW-0813">Transport</keyword>
<keyword evidence="6" id="KW-0175">Coiled coil</keyword>
<evidence type="ECO:0000256" key="6">
    <source>
        <dbReference type="SAM" id="Coils"/>
    </source>
</evidence>
<feature type="transmembrane region" description="Helical" evidence="5">
    <location>
        <begin position="189"/>
        <end position="207"/>
    </location>
</feature>